<sequence>MFRAVALAALAAGFAAQPALATYYPQDYYPQCPLVPAPNVLQNPSWESGLNPWQYSWYATGTDSDDASNGSKEITIPTGLAQAWMYQTVSGLTVGESYEFKVDWKGRWPSAPSGWERKCNIGIFHDKVNTNSAVVYKQFKITKSSNSWKTLKGTYKVSSASVKFIVYSSCDDDYGAPFYSRFDNAVLRKQHGERVCASTTSTTSTAATTSTQATDTYPVVSLTTSSVVTTSTAAPTTTSSTASSDTYTVITLSTTS</sequence>
<accession>A0A136IZH6</accession>
<reference evidence="3" key="1">
    <citation type="submission" date="2016-02" db="EMBL/GenBank/DDBJ databases">
        <title>Draft genome sequence of Microdochium bolleyi, a fungal endophyte of beachgrass.</title>
        <authorList>
            <consortium name="DOE Joint Genome Institute"/>
            <person name="David A.S."/>
            <person name="May G."/>
            <person name="Haridas S."/>
            <person name="Lim J."/>
            <person name="Wang M."/>
            <person name="Labutti K."/>
            <person name="Lipzen A."/>
            <person name="Barry K."/>
            <person name="Grigoriev I.V."/>
        </authorList>
    </citation>
    <scope>NUCLEOTIDE SEQUENCE [LARGE SCALE GENOMIC DNA]</scope>
    <source>
        <strain evidence="3">J235TASD1</strain>
    </source>
</reference>
<dbReference type="EMBL" id="KQ964252">
    <property type="protein sequence ID" value="KXJ90380.1"/>
    <property type="molecule type" value="Genomic_DNA"/>
</dbReference>
<dbReference type="Proteomes" id="UP000070501">
    <property type="component" value="Unassembled WGS sequence"/>
</dbReference>
<dbReference type="Gene3D" id="2.60.120.260">
    <property type="entry name" value="Galactose-binding domain-like"/>
    <property type="match status" value="1"/>
</dbReference>
<proteinExistence type="predicted"/>
<keyword evidence="1" id="KW-0732">Signal</keyword>
<gene>
    <name evidence="2" type="ORF">Micbo1qcDRAFT_163985</name>
</gene>
<evidence type="ECO:0000256" key="1">
    <source>
        <dbReference type="SAM" id="SignalP"/>
    </source>
</evidence>
<dbReference type="STRING" id="196109.A0A136IZH6"/>
<evidence type="ECO:0000313" key="2">
    <source>
        <dbReference type="EMBL" id="KXJ90380.1"/>
    </source>
</evidence>
<feature type="chain" id="PRO_5007293305" description="CBM-cenC domain-containing protein" evidence="1">
    <location>
        <begin position="22"/>
        <end position="256"/>
    </location>
</feature>
<dbReference type="AlphaFoldDB" id="A0A136IZH6"/>
<dbReference type="InParanoid" id="A0A136IZH6"/>
<evidence type="ECO:0000313" key="3">
    <source>
        <dbReference type="Proteomes" id="UP000070501"/>
    </source>
</evidence>
<protein>
    <recommendedName>
        <fullName evidence="4">CBM-cenC domain-containing protein</fullName>
    </recommendedName>
</protein>
<name>A0A136IZH6_9PEZI</name>
<evidence type="ECO:0008006" key="4">
    <source>
        <dbReference type="Google" id="ProtNLM"/>
    </source>
</evidence>
<feature type="non-terminal residue" evidence="2">
    <location>
        <position position="256"/>
    </location>
</feature>
<dbReference type="OrthoDB" id="3565477at2759"/>
<keyword evidence="3" id="KW-1185">Reference proteome</keyword>
<organism evidence="2 3">
    <name type="scientific">Microdochium bolleyi</name>
    <dbReference type="NCBI Taxonomy" id="196109"/>
    <lineage>
        <taxon>Eukaryota</taxon>
        <taxon>Fungi</taxon>
        <taxon>Dikarya</taxon>
        <taxon>Ascomycota</taxon>
        <taxon>Pezizomycotina</taxon>
        <taxon>Sordariomycetes</taxon>
        <taxon>Xylariomycetidae</taxon>
        <taxon>Xylariales</taxon>
        <taxon>Microdochiaceae</taxon>
        <taxon>Microdochium</taxon>
    </lineage>
</organism>
<feature type="signal peptide" evidence="1">
    <location>
        <begin position="1"/>
        <end position="21"/>
    </location>
</feature>